<evidence type="ECO:0000256" key="3">
    <source>
        <dbReference type="ARBA" id="ARBA00034247"/>
    </source>
</evidence>
<dbReference type="InterPro" id="IPR000160">
    <property type="entry name" value="GGDEF_dom"/>
</dbReference>
<gene>
    <name evidence="5" type="ORF">F0262_24390</name>
</gene>
<dbReference type="GO" id="GO:1902201">
    <property type="term" value="P:negative regulation of bacterial-type flagellum-dependent cell motility"/>
    <property type="evidence" value="ECO:0007669"/>
    <property type="project" value="TreeGrafter"/>
</dbReference>
<dbReference type="InterPro" id="IPR050469">
    <property type="entry name" value="Diguanylate_Cyclase"/>
</dbReference>
<dbReference type="PROSITE" id="PS50887">
    <property type="entry name" value="GGDEF"/>
    <property type="match status" value="1"/>
</dbReference>
<comment type="cofactor">
    <cofactor evidence="1">
        <name>Mg(2+)</name>
        <dbReference type="ChEBI" id="CHEBI:18420"/>
    </cofactor>
</comment>
<evidence type="ECO:0000313" key="6">
    <source>
        <dbReference type="Proteomes" id="UP000572072"/>
    </source>
</evidence>
<reference evidence="5 6" key="1">
    <citation type="submission" date="2019-08" db="EMBL/GenBank/DDBJ databases">
        <title>Draft genome sequencing and comparative genomics of hatchery-associated Vibrios.</title>
        <authorList>
            <person name="Kehlet-Delgado H."/>
            <person name="Mueller R.S."/>
        </authorList>
    </citation>
    <scope>NUCLEOTIDE SEQUENCE [LARGE SCALE GENOMIC DNA]</scope>
    <source>
        <strain evidence="5 6">00-78-3</strain>
    </source>
</reference>
<feature type="domain" description="GGDEF" evidence="4">
    <location>
        <begin position="281"/>
        <end position="409"/>
    </location>
</feature>
<dbReference type="InterPro" id="IPR043128">
    <property type="entry name" value="Rev_trsase/Diguanyl_cyclase"/>
</dbReference>
<dbReference type="Pfam" id="PF13426">
    <property type="entry name" value="PAS_9"/>
    <property type="match status" value="1"/>
</dbReference>
<dbReference type="RefSeq" id="WP_171359358.1">
    <property type="nucleotide sequence ID" value="NZ_VTYN01000052.1"/>
</dbReference>
<dbReference type="SUPFAM" id="SSF55073">
    <property type="entry name" value="Nucleotide cyclase"/>
    <property type="match status" value="1"/>
</dbReference>
<evidence type="ECO:0000256" key="2">
    <source>
        <dbReference type="ARBA" id="ARBA00012528"/>
    </source>
</evidence>
<dbReference type="PANTHER" id="PTHR45138">
    <property type="entry name" value="REGULATORY COMPONENTS OF SENSORY TRANSDUCTION SYSTEM"/>
    <property type="match status" value="1"/>
</dbReference>
<accession>A0A7Y3ZDR0</accession>
<dbReference type="AlphaFoldDB" id="A0A7Y3ZDR0"/>
<dbReference type="GO" id="GO:0043709">
    <property type="term" value="P:cell adhesion involved in single-species biofilm formation"/>
    <property type="evidence" value="ECO:0007669"/>
    <property type="project" value="TreeGrafter"/>
</dbReference>
<dbReference type="GO" id="GO:0052621">
    <property type="term" value="F:diguanylate cyclase activity"/>
    <property type="evidence" value="ECO:0007669"/>
    <property type="project" value="UniProtKB-EC"/>
</dbReference>
<dbReference type="PANTHER" id="PTHR45138:SF9">
    <property type="entry name" value="DIGUANYLATE CYCLASE DGCM-RELATED"/>
    <property type="match status" value="1"/>
</dbReference>
<evidence type="ECO:0000259" key="4">
    <source>
        <dbReference type="PROSITE" id="PS50887"/>
    </source>
</evidence>
<dbReference type="Proteomes" id="UP000572072">
    <property type="component" value="Unassembled WGS sequence"/>
</dbReference>
<evidence type="ECO:0000256" key="1">
    <source>
        <dbReference type="ARBA" id="ARBA00001946"/>
    </source>
</evidence>
<dbReference type="GO" id="GO:0005886">
    <property type="term" value="C:plasma membrane"/>
    <property type="evidence" value="ECO:0007669"/>
    <property type="project" value="TreeGrafter"/>
</dbReference>
<dbReference type="Pfam" id="PF00990">
    <property type="entry name" value="GGDEF"/>
    <property type="match status" value="1"/>
</dbReference>
<dbReference type="NCBIfam" id="TIGR00229">
    <property type="entry name" value="sensory_box"/>
    <property type="match status" value="1"/>
</dbReference>
<dbReference type="SMART" id="SM00267">
    <property type="entry name" value="GGDEF"/>
    <property type="match status" value="1"/>
</dbReference>
<dbReference type="Gene3D" id="3.30.450.20">
    <property type="entry name" value="PAS domain"/>
    <property type="match status" value="2"/>
</dbReference>
<evidence type="ECO:0000313" key="5">
    <source>
        <dbReference type="EMBL" id="NOH51154.1"/>
    </source>
</evidence>
<comment type="catalytic activity">
    <reaction evidence="3">
        <text>2 GTP = 3',3'-c-di-GMP + 2 diphosphate</text>
        <dbReference type="Rhea" id="RHEA:24898"/>
        <dbReference type="ChEBI" id="CHEBI:33019"/>
        <dbReference type="ChEBI" id="CHEBI:37565"/>
        <dbReference type="ChEBI" id="CHEBI:58805"/>
        <dbReference type="EC" id="2.7.7.65"/>
    </reaction>
</comment>
<proteinExistence type="predicted"/>
<dbReference type="NCBIfam" id="TIGR00254">
    <property type="entry name" value="GGDEF"/>
    <property type="match status" value="1"/>
</dbReference>
<dbReference type="InterPro" id="IPR035965">
    <property type="entry name" value="PAS-like_dom_sf"/>
</dbReference>
<protein>
    <recommendedName>
        <fullName evidence="2">diguanylate cyclase</fullName>
        <ecNumber evidence="2">2.7.7.65</ecNumber>
    </recommendedName>
</protein>
<name>A0A7Y3ZDR0_9VIBR</name>
<comment type="caution">
    <text evidence="5">The sequence shown here is derived from an EMBL/GenBank/DDBJ whole genome shotgun (WGS) entry which is preliminary data.</text>
</comment>
<dbReference type="InterPro" id="IPR000014">
    <property type="entry name" value="PAS"/>
</dbReference>
<dbReference type="CDD" id="cd01949">
    <property type="entry name" value="GGDEF"/>
    <property type="match status" value="1"/>
</dbReference>
<dbReference type="EC" id="2.7.7.65" evidence="2"/>
<dbReference type="InterPro" id="IPR029787">
    <property type="entry name" value="Nucleotide_cyclase"/>
</dbReference>
<sequence>MPELKINETYGVMIVKDLKPVYVDDNYASIYGYKSSEELMNSISSFLDLIEPSERQLAKDNYFLQMSGQLAPKGRTYRNKDRYGNSLTVFTIDHVIDWNGEAALQVTVVDLTRVAKIQSKLKENERKYKELITNSGQGMIVHKDFRPVFVNQAWVNLMNAPSITYVIENVNLLDIVPREKQANTKQRYRDLISGKIERAQVLIENICFDGKTRYFNVYDNQVDWDGEPALQTVVEDVTERVNLEERLRYLATTDPLTQVANRRRLNDLLEQFGTSINLTDVPFSIIMFDLDFFKSINDNWGHEVGDKALVDLAKALMRHKRERDSIGRWGGEEFMMICPETPLNLAQELAENLRLMIESLTIDARFSITASLGVVTAKRGESVRELIVRADAALYSAKKAGRNHVITSK</sequence>
<organism evidence="5 6">
    <name type="scientific">Vibrio rotiferianus</name>
    <dbReference type="NCBI Taxonomy" id="190895"/>
    <lineage>
        <taxon>Bacteria</taxon>
        <taxon>Pseudomonadati</taxon>
        <taxon>Pseudomonadota</taxon>
        <taxon>Gammaproteobacteria</taxon>
        <taxon>Vibrionales</taxon>
        <taxon>Vibrionaceae</taxon>
        <taxon>Vibrio</taxon>
    </lineage>
</organism>
<dbReference type="EMBL" id="VTYN01000052">
    <property type="protein sequence ID" value="NOH51154.1"/>
    <property type="molecule type" value="Genomic_DNA"/>
</dbReference>
<dbReference type="Gene3D" id="3.30.70.270">
    <property type="match status" value="1"/>
</dbReference>
<dbReference type="FunFam" id="3.30.70.270:FF:000001">
    <property type="entry name" value="Diguanylate cyclase domain protein"/>
    <property type="match status" value="1"/>
</dbReference>
<dbReference type="SUPFAM" id="SSF55785">
    <property type="entry name" value="PYP-like sensor domain (PAS domain)"/>
    <property type="match status" value="2"/>
</dbReference>